<dbReference type="InterPro" id="IPR001841">
    <property type="entry name" value="Znf_RING"/>
</dbReference>
<dbReference type="SUPFAM" id="SSF90229">
    <property type="entry name" value="CCCH zinc finger"/>
    <property type="match status" value="1"/>
</dbReference>
<dbReference type="PANTHER" id="PTHR12930">
    <property type="entry name" value="ZINC FINGER PROTEIN 183"/>
    <property type="match status" value="1"/>
</dbReference>
<evidence type="ECO:0000259" key="11">
    <source>
        <dbReference type="PROSITE" id="PS50103"/>
    </source>
</evidence>
<dbReference type="PANTHER" id="PTHR12930:SF0">
    <property type="entry name" value="RING FINGER PROTEIN 113B"/>
    <property type="match status" value="1"/>
</dbReference>
<dbReference type="InterPro" id="IPR000571">
    <property type="entry name" value="Znf_CCCH"/>
</dbReference>
<keyword evidence="5 7" id="KW-0863">Zinc-finger</keyword>
<dbReference type="OrthoDB" id="25761at2759"/>
<accession>A0A642UP27</accession>
<evidence type="ECO:0000256" key="6">
    <source>
        <dbReference type="ARBA" id="ARBA00022833"/>
    </source>
</evidence>
<dbReference type="Proteomes" id="UP000449547">
    <property type="component" value="Unassembled WGS sequence"/>
</dbReference>
<dbReference type="Gene3D" id="3.30.40.10">
    <property type="entry name" value="Zinc/RING finger domain, C3HC4 (zinc finger)"/>
    <property type="match status" value="1"/>
</dbReference>
<protein>
    <recommendedName>
        <fullName evidence="3 8">Pre-mRNA-splicing factor CWC24</fullName>
    </recommendedName>
</protein>
<evidence type="ECO:0000256" key="3">
    <source>
        <dbReference type="ARBA" id="ARBA00020647"/>
    </source>
</evidence>
<feature type="domain" description="RING-type" evidence="10">
    <location>
        <begin position="149"/>
        <end position="186"/>
    </location>
</feature>
<comment type="similarity">
    <text evidence="2 8">Belongs to the CWC24 family.</text>
</comment>
<keyword evidence="4 7" id="KW-0479">Metal-binding</keyword>
<dbReference type="GO" id="GO:0034247">
    <property type="term" value="P:snoRNA splicing"/>
    <property type="evidence" value="ECO:0007669"/>
    <property type="project" value="TreeGrafter"/>
</dbReference>
<dbReference type="GO" id="GO:0008270">
    <property type="term" value="F:zinc ion binding"/>
    <property type="evidence" value="ECO:0007669"/>
    <property type="project" value="UniProtKB-KW"/>
</dbReference>
<keyword evidence="13" id="KW-1185">Reference proteome</keyword>
<gene>
    <name evidence="12" type="ORF">DIURU_002737</name>
</gene>
<dbReference type="OMA" id="DYKSPIK"/>
<keyword evidence="8" id="KW-0539">Nucleus</keyword>
<dbReference type="SMART" id="SM00356">
    <property type="entry name" value="ZnF_C3H1"/>
    <property type="match status" value="1"/>
</dbReference>
<evidence type="ECO:0000256" key="1">
    <source>
        <dbReference type="ARBA" id="ARBA00003777"/>
    </source>
</evidence>
<dbReference type="PROSITE" id="PS50103">
    <property type="entry name" value="ZF_C3H1"/>
    <property type="match status" value="1"/>
</dbReference>
<dbReference type="SMART" id="SM00184">
    <property type="entry name" value="RING"/>
    <property type="match status" value="1"/>
</dbReference>
<dbReference type="AlphaFoldDB" id="A0A642UP27"/>
<keyword evidence="6 7" id="KW-0862">Zinc</keyword>
<organism evidence="12 13">
    <name type="scientific">Diutina rugosa</name>
    <name type="common">Yeast</name>
    <name type="synonym">Candida rugosa</name>
    <dbReference type="NCBI Taxonomy" id="5481"/>
    <lineage>
        <taxon>Eukaryota</taxon>
        <taxon>Fungi</taxon>
        <taxon>Dikarya</taxon>
        <taxon>Ascomycota</taxon>
        <taxon>Saccharomycotina</taxon>
        <taxon>Pichiomycetes</taxon>
        <taxon>Debaryomycetaceae</taxon>
        <taxon>Diutina</taxon>
    </lineage>
</organism>
<evidence type="ECO:0000256" key="4">
    <source>
        <dbReference type="ARBA" id="ARBA00022723"/>
    </source>
</evidence>
<evidence type="ECO:0000259" key="10">
    <source>
        <dbReference type="PROSITE" id="PS50089"/>
    </source>
</evidence>
<evidence type="ECO:0000256" key="7">
    <source>
        <dbReference type="PROSITE-ProRule" id="PRU00723"/>
    </source>
</evidence>
<comment type="subunit">
    <text evidence="8">Associated with the spliceosome.</text>
</comment>
<dbReference type="InterPro" id="IPR039971">
    <property type="entry name" value="CWC24-like"/>
</dbReference>
<name>A0A642UP27_DIURU</name>
<comment type="function">
    <text evidence="1 8">Involved in pre-mRNA splicing.</text>
</comment>
<evidence type="ECO:0000313" key="12">
    <source>
        <dbReference type="EMBL" id="KAA8902628.1"/>
    </source>
</evidence>
<dbReference type="EMBL" id="SWFT01000085">
    <property type="protein sequence ID" value="KAA8902628.1"/>
    <property type="molecule type" value="Genomic_DNA"/>
</dbReference>
<comment type="subcellular location">
    <subcellularLocation>
        <location evidence="8">Nucleus</location>
    </subcellularLocation>
</comment>
<dbReference type="GO" id="GO:0005684">
    <property type="term" value="C:U2-type spliceosomal complex"/>
    <property type="evidence" value="ECO:0007669"/>
    <property type="project" value="TreeGrafter"/>
</dbReference>
<keyword evidence="8" id="KW-0508">mRNA splicing</keyword>
<proteinExistence type="inferred from homology"/>
<dbReference type="Pfam" id="PF13920">
    <property type="entry name" value="zf-C3HC4_3"/>
    <property type="match status" value="1"/>
</dbReference>
<sequence>MFKKRAVKGSVRKREVDTGDDGNDEVASAPAVPHKSNGIVHKSSAKLESPASRRRRESDGDDDDRDDDGATRHKRIKGVPGSIEATAVVDYQPDVCKDFWLTGYCGYGDTCKFLHIRDESRQTAPVTKDWEVDNNKKVDQEKERDLSVCAICQHKYTAPVMAECRHIFCKRCFRSRFAKTKTCVVCGQESAGVVKPVSPATLASVLTTNDADKS</sequence>
<dbReference type="Gene3D" id="4.10.1000.10">
    <property type="entry name" value="Zinc finger, CCCH-type"/>
    <property type="match status" value="1"/>
</dbReference>
<dbReference type="PROSITE" id="PS50089">
    <property type="entry name" value="ZF_RING_2"/>
    <property type="match status" value="1"/>
</dbReference>
<evidence type="ECO:0000256" key="2">
    <source>
        <dbReference type="ARBA" id="ARBA00009161"/>
    </source>
</evidence>
<dbReference type="GO" id="GO:0003677">
    <property type="term" value="F:DNA binding"/>
    <property type="evidence" value="ECO:0007669"/>
    <property type="project" value="UniProtKB-UniRule"/>
</dbReference>
<feature type="domain" description="C3H1-type" evidence="11">
    <location>
        <begin position="90"/>
        <end position="118"/>
    </location>
</feature>
<keyword evidence="8" id="KW-0507">mRNA processing</keyword>
<dbReference type="InterPro" id="IPR036855">
    <property type="entry name" value="Znf_CCCH_sf"/>
</dbReference>
<keyword evidence="8" id="KW-0238">DNA-binding</keyword>
<dbReference type="SUPFAM" id="SSF57850">
    <property type="entry name" value="RING/U-box"/>
    <property type="match status" value="1"/>
</dbReference>
<evidence type="ECO:0000313" key="13">
    <source>
        <dbReference type="Proteomes" id="UP000449547"/>
    </source>
</evidence>
<dbReference type="VEuPathDB" id="FungiDB:DIURU_002737"/>
<evidence type="ECO:0000256" key="5">
    <source>
        <dbReference type="ARBA" id="ARBA00022771"/>
    </source>
</evidence>
<dbReference type="InterPro" id="IPR013083">
    <property type="entry name" value="Znf_RING/FYVE/PHD"/>
</dbReference>
<feature type="region of interest" description="Disordered" evidence="9">
    <location>
        <begin position="1"/>
        <end position="78"/>
    </location>
</feature>
<reference evidence="12 13" key="1">
    <citation type="submission" date="2019-07" db="EMBL/GenBank/DDBJ databases">
        <title>Genome assembly of two rare yeast pathogens: Diutina rugosa and Trichomonascus ciferrii.</title>
        <authorList>
            <person name="Mixao V."/>
            <person name="Saus E."/>
            <person name="Hansen A."/>
            <person name="Lass-Flor C."/>
            <person name="Gabaldon T."/>
        </authorList>
    </citation>
    <scope>NUCLEOTIDE SEQUENCE [LARGE SCALE GENOMIC DNA]</scope>
    <source>
        <strain evidence="12 13">CBS 613</strain>
    </source>
</reference>
<feature type="compositionally biased region" description="Basic residues" evidence="9">
    <location>
        <begin position="1"/>
        <end position="11"/>
    </location>
</feature>
<dbReference type="GO" id="GO:0006397">
    <property type="term" value="P:mRNA processing"/>
    <property type="evidence" value="ECO:0007669"/>
    <property type="project" value="UniProtKB-KW"/>
</dbReference>
<evidence type="ECO:0000256" key="8">
    <source>
        <dbReference type="RuleBase" id="RU367110"/>
    </source>
</evidence>
<dbReference type="Pfam" id="PF00642">
    <property type="entry name" value="zf-CCCH"/>
    <property type="match status" value="1"/>
</dbReference>
<keyword evidence="8" id="KW-0747">Spliceosome</keyword>
<comment type="caution">
    <text evidence="12">The sequence shown here is derived from an EMBL/GenBank/DDBJ whole genome shotgun (WGS) entry which is preliminary data.</text>
</comment>
<dbReference type="RefSeq" id="XP_034012452.1">
    <property type="nucleotide sequence ID" value="XM_034155421.1"/>
</dbReference>
<evidence type="ECO:0000256" key="9">
    <source>
        <dbReference type="SAM" id="MobiDB-lite"/>
    </source>
</evidence>
<feature type="zinc finger region" description="C3H1-type" evidence="7">
    <location>
        <begin position="90"/>
        <end position="118"/>
    </location>
</feature>
<dbReference type="GeneID" id="54781388"/>